<sequence length="339" mass="38485">MGKEISLFSGYDQSENRTTNYCLLILRMLYQENPRYLAEALSGVVPNQTGLQVGVQFRQQVSRGNSVPDGIITQPGFSIYIETKNSDWFYDAQLKDHLNALSQESASVKVLLALGKFEGEYKSRFATIIDACATEHNNQVQFAATTFETFLAALRIPNLPPALVSTVDDFQQYLNESNLLPNWKGYMDVVNCARESDRLVAAETYVCPAAGGSYSHQRCEYLGMYWEKGVWKMARVRGVVDVYPDGTSRVLWKNEEHLTNEELQQIARQKFHQAYEDDIDWEARVFVLDQLHDTGLEKDTWGPLRGKQYLYIGDVPGDTMAELAKNLSNESWGDLQENS</sequence>
<name>A0ABT9BHJ7_9BACT</name>
<evidence type="ECO:0000313" key="1">
    <source>
        <dbReference type="EMBL" id="MDO7877742.1"/>
    </source>
</evidence>
<gene>
    <name evidence="1" type="ORF">Q5H93_23600</name>
</gene>
<evidence type="ECO:0000313" key="2">
    <source>
        <dbReference type="Proteomes" id="UP001176429"/>
    </source>
</evidence>
<dbReference type="RefSeq" id="WP_305009197.1">
    <property type="nucleotide sequence ID" value="NZ_JAUQSY010000025.1"/>
</dbReference>
<keyword evidence="2" id="KW-1185">Reference proteome</keyword>
<dbReference type="Proteomes" id="UP001176429">
    <property type="component" value="Unassembled WGS sequence"/>
</dbReference>
<dbReference type="EMBL" id="JAUQSY010000025">
    <property type="protein sequence ID" value="MDO7877742.1"/>
    <property type="molecule type" value="Genomic_DNA"/>
</dbReference>
<protein>
    <recommendedName>
        <fullName evidence="3">PD-(D/E)XK nuclease superfamily protein</fullName>
    </recommendedName>
</protein>
<organism evidence="1 2">
    <name type="scientific">Hymenobacter aranciens</name>
    <dbReference type="NCBI Taxonomy" id="3063996"/>
    <lineage>
        <taxon>Bacteria</taxon>
        <taxon>Pseudomonadati</taxon>
        <taxon>Bacteroidota</taxon>
        <taxon>Cytophagia</taxon>
        <taxon>Cytophagales</taxon>
        <taxon>Hymenobacteraceae</taxon>
        <taxon>Hymenobacter</taxon>
    </lineage>
</organism>
<reference evidence="1" key="1">
    <citation type="submission" date="2023-07" db="EMBL/GenBank/DDBJ databases">
        <authorList>
            <person name="Kim M.K."/>
        </authorList>
    </citation>
    <scope>NUCLEOTIDE SEQUENCE</scope>
    <source>
        <strain evidence="1">ASUV-10-1</strain>
    </source>
</reference>
<proteinExistence type="predicted"/>
<evidence type="ECO:0008006" key="3">
    <source>
        <dbReference type="Google" id="ProtNLM"/>
    </source>
</evidence>
<comment type="caution">
    <text evidence="1">The sequence shown here is derived from an EMBL/GenBank/DDBJ whole genome shotgun (WGS) entry which is preliminary data.</text>
</comment>
<accession>A0ABT9BHJ7</accession>